<dbReference type="SUPFAM" id="SSF52091">
    <property type="entry name" value="SpoIIaa-like"/>
    <property type="match status" value="1"/>
</dbReference>
<name>A0A1H9HJ23_9SPIR</name>
<accession>A0A1H9HJ23</accession>
<dbReference type="eggNOG" id="COG1366">
    <property type="taxonomic scope" value="Bacteria"/>
</dbReference>
<dbReference type="RefSeq" id="WP_074644325.1">
    <property type="nucleotide sequence ID" value="NZ_AP025286.1"/>
</dbReference>
<organism evidence="4 5">
    <name type="scientific">Treponema bryantii</name>
    <dbReference type="NCBI Taxonomy" id="163"/>
    <lineage>
        <taxon>Bacteria</taxon>
        <taxon>Pseudomonadati</taxon>
        <taxon>Spirochaetota</taxon>
        <taxon>Spirochaetia</taxon>
        <taxon>Spirochaetales</taxon>
        <taxon>Treponemataceae</taxon>
        <taxon>Treponema</taxon>
    </lineage>
</organism>
<dbReference type="Gene3D" id="3.30.750.24">
    <property type="entry name" value="STAS domain"/>
    <property type="match status" value="1"/>
</dbReference>
<dbReference type="PROSITE" id="PS50801">
    <property type="entry name" value="STAS"/>
    <property type="match status" value="1"/>
</dbReference>
<dbReference type="InterPro" id="IPR036513">
    <property type="entry name" value="STAS_dom_sf"/>
</dbReference>
<dbReference type="NCBIfam" id="TIGR00377">
    <property type="entry name" value="ant_ant_sig"/>
    <property type="match status" value="1"/>
</dbReference>
<reference evidence="4 5" key="1">
    <citation type="submission" date="2016-10" db="EMBL/GenBank/DDBJ databases">
        <authorList>
            <person name="de Groot N.N."/>
        </authorList>
    </citation>
    <scope>NUCLEOTIDE SEQUENCE [LARGE SCALE GENOMIC DNA]</scope>
    <source>
        <strain evidence="4 5">B25</strain>
    </source>
</reference>
<dbReference type="PANTHER" id="PTHR33495">
    <property type="entry name" value="ANTI-SIGMA FACTOR ANTAGONIST TM_1081-RELATED-RELATED"/>
    <property type="match status" value="1"/>
</dbReference>
<evidence type="ECO:0000259" key="3">
    <source>
        <dbReference type="PROSITE" id="PS50801"/>
    </source>
</evidence>
<dbReference type="EMBL" id="FOFU01000007">
    <property type="protein sequence ID" value="SEQ62317.1"/>
    <property type="molecule type" value="Genomic_DNA"/>
</dbReference>
<comment type="similarity">
    <text evidence="1 2">Belongs to the anti-sigma-factor antagonist family.</text>
</comment>
<feature type="domain" description="STAS" evidence="3">
    <location>
        <begin position="34"/>
        <end position="131"/>
    </location>
</feature>
<keyword evidence="5" id="KW-1185">Reference proteome</keyword>
<evidence type="ECO:0000313" key="4">
    <source>
        <dbReference type="EMBL" id="SEQ62317.1"/>
    </source>
</evidence>
<dbReference type="OrthoDB" id="9808221at2"/>
<evidence type="ECO:0000256" key="1">
    <source>
        <dbReference type="ARBA" id="ARBA00009013"/>
    </source>
</evidence>
<evidence type="ECO:0000313" key="5">
    <source>
        <dbReference type="Proteomes" id="UP000182360"/>
    </source>
</evidence>
<protein>
    <recommendedName>
        <fullName evidence="2">Anti-sigma factor antagonist</fullName>
    </recommendedName>
</protein>
<dbReference type="AlphaFoldDB" id="A0A1H9HJ23"/>
<dbReference type="Pfam" id="PF01740">
    <property type="entry name" value="STAS"/>
    <property type="match status" value="1"/>
</dbReference>
<dbReference type="InterPro" id="IPR003658">
    <property type="entry name" value="Anti-sigma_ant"/>
</dbReference>
<dbReference type="GO" id="GO:0043856">
    <property type="term" value="F:anti-sigma factor antagonist activity"/>
    <property type="evidence" value="ECO:0007669"/>
    <property type="project" value="InterPro"/>
</dbReference>
<proteinExistence type="inferred from homology"/>
<dbReference type="STRING" id="163.SAMN04487775_101455"/>
<dbReference type="Proteomes" id="UP000182360">
    <property type="component" value="Unassembled WGS sequence"/>
</dbReference>
<sequence>MESNNSIVSGFDSDKDDSLKITLHKIPGVQNGCMVVLDGYIDTYNSSFFQKQLTKVIGAGYFNLLFNCGGLSYVSSTGLGSFTILLKMVKVKGGDIILSEVQEKVAEVFQILGFSQFFNLKDTTEEALEYLRHDEGSAPGPVFPKMLVCPSCGKNIQAAHAGRFRCTNCKAIITISEAGAITLG</sequence>
<dbReference type="InterPro" id="IPR002645">
    <property type="entry name" value="STAS_dom"/>
</dbReference>
<dbReference type="CDD" id="cd07043">
    <property type="entry name" value="STAS_anti-anti-sigma_factors"/>
    <property type="match status" value="1"/>
</dbReference>
<evidence type="ECO:0000256" key="2">
    <source>
        <dbReference type="RuleBase" id="RU003749"/>
    </source>
</evidence>
<gene>
    <name evidence="4" type="ORF">SAMN04487977_10726</name>
</gene>